<evidence type="ECO:0000313" key="1">
    <source>
        <dbReference type="EMBL" id="GAH58037.1"/>
    </source>
</evidence>
<name>X1GLJ1_9ZZZZ</name>
<comment type="caution">
    <text evidence="1">The sequence shown here is derived from an EMBL/GenBank/DDBJ whole genome shotgun (WGS) entry which is preliminary data.</text>
</comment>
<dbReference type="SUPFAM" id="SSF52540">
    <property type="entry name" value="P-loop containing nucleoside triphosphate hydrolases"/>
    <property type="match status" value="1"/>
</dbReference>
<dbReference type="AlphaFoldDB" id="X1GLJ1"/>
<dbReference type="Gene3D" id="3.30.450.90">
    <property type="match status" value="1"/>
</dbReference>
<feature type="non-terminal residue" evidence="1">
    <location>
        <position position="103"/>
    </location>
</feature>
<organism evidence="1">
    <name type="scientific">marine sediment metagenome</name>
    <dbReference type="NCBI Taxonomy" id="412755"/>
    <lineage>
        <taxon>unclassified sequences</taxon>
        <taxon>metagenomes</taxon>
        <taxon>ecological metagenomes</taxon>
    </lineage>
</organism>
<dbReference type="EMBL" id="BARU01017241">
    <property type="protein sequence ID" value="GAH58037.1"/>
    <property type="molecule type" value="Genomic_DNA"/>
</dbReference>
<evidence type="ECO:0008006" key="2">
    <source>
        <dbReference type="Google" id="ProtNLM"/>
    </source>
</evidence>
<proteinExistence type="predicted"/>
<gene>
    <name evidence="1" type="ORF">S03H2_28615</name>
</gene>
<sequence length="103" mass="11764">MVGVKTILAKAIEKKASDVHINVGMPPILRKNTELLDMDFPAVTDKDAKEILITMIGPERFKTFEEKRDLDFSTAIDDGHRFRVNAHYQRDTIAISFRVIPNH</sequence>
<accession>X1GLJ1</accession>
<dbReference type="InterPro" id="IPR027417">
    <property type="entry name" value="P-loop_NTPase"/>
</dbReference>
<reference evidence="1" key="1">
    <citation type="journal article" date="2014" name="Front. Microbiol.">
        <title>High frequency of phylogenetically diverse reductive dehalogenase-homologous genes in deep subseafloor sedimentary metagenomes.</title>
        <authorList>
            <person name="Kawai M."/>
            <person name="Futagami T."/>
            <person name="Toyoda A."/>
            <person name="Takaki Y."/>
            <person name="Nishi S."/>
            <person name="Hori S."/>
            <person name="Arai W."/>
            <person name="Tsubouchi T."/>
            <person name="Morono Y."/>
            <person name="Uchiyama I."/>
            <person name="Ito T."/>
            <person name="Fujiyama A."/>
            <person name="Inagaki F."/>
            <person name="Takami H."/>
        </authorList>
    </citation>
    <scope>NUCLEOTIDE SEQUENCE</scope>
    <source>
        <strain evidence="1">Expedition CK06-06</strain>
    </source>
</reference>
<protein>
    <recommendedName>
        <fullName evidence="2">Bacterial type II secretion system protein E domain-containing protein</fullName>
    </recommendedName>
</protein>